<comment type="caution">
    <text evidence="2">The sequence shown here is derived from an EMBL/GenBank/DDBJ whole genome shotgun (WGS) entry which is preliminary data.</text>
</comment>
<dbReference type="AlphaFoldDB" id="A0A443Q3I6"/>
<evidence type="ECO:0000256" key="1">
    <source>
        <dbReference type="SAM" id="MobiDB-lite"/>
    </source>
</evidence>
<name>A0A443Q3I6_9MAGN</name>
<organism evidence="2 3">
    <name type="scientific">Cinnamomum micranthum f. kanehirae</name>
    <dbReference type="NCBI Taxonomy" id="337451"/>
    <lineage>
        <taxon>Eukaryota</taxon>
        <taxon>Viridiplantae</taxon>
        <taxon>Streptophyta</taxon>
        <taxon>Embryophyta</taxon>
        <taxon>Tracheophyta</taxon>
        <taxon>Spermatophyta</taxon>
        <taxon>Magnoliopsida</taxon>
        <taxon>Magnoliidae</taxon>
        <taxon>Laurales</taxon>
        <taxon>Lauraceae</taxon>
        <taxon>Cinnamomum</taxon>
    </lineage>
</organism>
<gene>
    <name evidence="2" type="ORF">CKAN_02701800</name>
</gene>
<reference evidence="2 3" key="1">
    <citation type="journal article" date="2019" name="Nat. Plants">
        <title>Stout camphor tree genome fills gaps in understanding of flowering plant genome evolution.</title>
        <authorList>
            <person name="Chaw S.M."/>
            <person name="Liu Y.C."/>
            <person name="Wu Y.W."/>
            <person name="Wang H.Y."/>
            <person name="Lin C.I."/>
            <person name="Wu C.S."/>
            <person name="Ke H.M."/>
            <person name="Chang L.Y."/>
            <person name="Hsu C.Y."/>
            <person name="Yang H.T."/>
            <person name="Sudianto E."/>
            <person name="Hsu M.H."/>
            <person name="Wu K.P."/>
            <person name="Wang L.N."/>
            <person name="Leebens-Mack J.H."/>
            <person name="Tsai I.J."/>
        </authorList>
    </citation>
    <scope>NUCLEOTIDE SEQUENCE [LARGE SCALE GENOMIC DNA]</scope>
    <source>
        <strain evidence="3">cv. Chaw 1501</strain>
        <tissue evidence="2">Young leaves</tissue>
    </source>
</reference>
<sequence length="111" mass="11818">MIELRRLGLRGSTGAVGPKREGGHVDKEGRQHGSLRPNACMGPTMALLLTPYNKDSVTPKPVTQEVAEAHALLTSGELALKNTLFFIHGPSTTIMLSLEKSRETPNASGLG</sequence>
<accession>A0A443Q3I6</accession>
<proteinExistence type="predicted"/>
<evidence type="ECO:0000313" key="3">
    <source>
        <dbReference type="Proteomes" id="UP000283530"/>
    </source>
</evidence>
<evidence type="ECO:0000313" key="2">
    <source>
        <dbReference type="EMBL" id="RWR97576.1"/>
    </source>
</evidence>
<feature type="compositionally biased region" description="Basic and acidic residues" evidence="1">
    <location>
        <begin position="18"/>
        <end position="31"/>
    </location>
</feature>
<feature type="region of interest" description="Disordered" evidence="1">
    <location>
        <begin position="10"/>
        <end position="39"/>
    </location>
</feature>
<keyword evidence="3" id="KW-1185">Reference proteome</keyword>
<dbReference type="EMBL" id="QPKB01000014">
    <property type="protein sequence ID" value="RWR97576.1"/>
    <property type="molecule type" value="Genomic_DNA"/>
</dbReference>
<protein>
    <submittedName>
        <fullName evidence="2">Uncharacterized protein</fullName>
    </submittedName>
</protein>
<dbReference type="Proteomes" id="UP000283530">
    <property type="component" value="Unassembled WGS sequence"/>
</dbReference>